<dbReference type="Gramene" id="TraesCAD_scaffold_055005_01G000300.1">
    <property type="protein sequence ID" value="TraesCAD_scaffold_055005_01G000300.1"/>
    <property type="gene ID" value="TraesCAD_scaffold_055005_01G000300"/>
</dbReference>
<dbReference type="GO" id="GO:0006629">
    <property type="term" value="P:lipid metabolic process"/>
    <property type="evidence" value="ECO:0007669"/>
    <property type="project" value="InterPro"/>
</dbReference>
<dbReference type="eggNOG" id="ENOG502QQPI">
    <property type="taxonomic scope" value="Eukaryota"/>
</dbReference>
<accession>A0A1D5V0R8</accession>
<dbReference type="PaxDb" id="4565-Traes_2AS_2980E0300.2"/>
<keyword evidence="2" id="KW-0812">Transmembrane</keyword>
<keyword evidence="2" id="KW-1133">Transmembrane helix</keyword>
<dbReference type="PANTHER" id="PTHR32100">
    <property type="entry name" value="OMEGA-6 FATTY ACID DESATURASE, CHLOROPLASTIC"/>
    <property type="match status" value="1"/>
</dbReference>
<dbReference type="AlphaFoldDB" id="A0A1D5V0R8"/>
<feature type="transmembrane region" description="Helical" evidence="2">
    <location>
        <begin position="197"/>
        <end position="215"/>
    </location>
</feature>
<dbReference type="Pfam" id="PF00487">
    <property type="entry name" value="FA_desaturase"/>
    <property type="match status" value="1"/>
</dbReference>
<dbReference type="OMA" id="SEDWNCA"/>
<dbReference type="Gramene" id="TraesROB_scaffold_076702_01G000300.1">
    <property type="protein sequence ID" value="TraesROB_scaffold_076702_01G000300.1"/>
    <property type="gene ID" value="TraesROB_scaffold_076702_01G000300"/>
</dbReference>
<evidence type="ECO:0000313" key="5">
    <source>
        <dbReference type="Proteomes" id="UP000019116"/>
    </source>
</evidence>
<dbReference type="Proteomes" id="UP000019116">
    <property type="component" value="Chromosome 2D"/>
</dbReference>
<dbReference type="ExpressionAtlas" id="A0A1D5V0R8">
    <property type="expression patterns" value="baseline and differential"/>
</dbReference>
<dbReference type="Gramene" id="TraesCS2D02G194000.1">
    <property type="protein sequence ID" value="TraesCS2D02G194000.1"/>
    <property type="gene ID" value="TraesCS2D02G194000"/>
</dbReference>
<evidence type="ECO:0000313" key="4">
    <source>
        <dbReference type="EnsemblPlants" id="TraesCS2D02G194000.1"/>
    </source>
</evidence>
<dbReference type="STRING" id="4565.A0A1D5V0R8"/>
<name>A0A1D5V0R8_WHEAT</name>
<feature type="domain" description="Fatty acid desaturase" evidence="3">
    <location>
        <begin position="219"/>
        <end position="466"/>
    </location>
</feature>
<dbReference type="CDD" id="cd03507">
    <property type="entry name" value="Delta12-FADS-like"/>
    <property type="match status" value="1"/>
</dbReference>
<dbReference type="Gramene" id="TraesRN2D0100433700.1">
    <property type="protein sequence ID" value="TraesRN2D0100433700.1"/>
    <property type="gene ID" value="TraesRN2D0100433700"/>
</dbReference>
<dbReference type="Gramene" id="TraesKAR2D01G0105940.1">
    <property type="protein sequence ID" value="cds.TraesKAR2D01G0105940.1"/>
    <property type="gene ID" value="TraesKAR2D01G0105940"/>
</dbReference>
<dbReference type="GO" id="GO:0045485">
    <property type="term" value="F:omega-6 fatty acid desaturase activity"/>
    <property type="evidence" value="ECO:0000318"/>
    <property type="project" value="GO_Central"/>
</dbReference>
<evidence type="ECO:0000259" key="3">
    <source>
        <dbReference type="Pfam" id="PF00487"/>
    </source>
</evidence>
<dbReference type="Gramene" id="TraesWEE_scaffold_069516_01G000100.1">
    <property type="protein sequence ID" value="TraesWEE_scaffold_069516_01G000100.1"/>
    <property type="gene ID" value="TraesWEE_scaffold_069516_01G000100"/>
</dbReference>
<dbReference type="Gramene" id="TraesCS2D03G0403600.1">
    <property type="protein sequence ID" value="TraesCS2D03G0403600.1.CDS"/>
    <property type="gene ID" value="TraesCS2D03G0403600"/>
</dbReference>
<comment type="similarity">
    <text evidence="1">Belongs to the fatty acid desaturase type 1 family.</text>
</comment>
<feature type="transmembrane region" description="Helical" evidence="2">
    <location>
        <begin position="350"/>
        <end position="370"/>
    </location>
</feature>
<dbReference type="Gramene" id="TraesCLE_scaffold_058340_01G000100.1">
    <property type="protein sequence ID" value="TraesCLE_scaffold_058340_01G000100.1"/>
    <property type="gene ID" value="TraesCLE_scaffold_058340_01G000100"/>
</dbReference>
<reference evidence="4" key="2">
    <citation type="submission" date="2018-10" db="UniProtKB">
        <authorList>
            <consortium name="EnsemblPlants"/>
        </authorList>
    </citation>
    <scope>IDENTIFICATION</scope>
</reference>
<gene>
    <name evidence="4" type="primary">LOC123052234</name>
</gene>
<feature type="transmembrane region" description="Helical" evidence="2">
    <location>
        <begin position="221"/>
        <end position="242"/>
    </location>
</feature>
<proteinExistence type="inferred from homology"/>
<protein>
    <recommendedName>
        <fullName evidence="3">Fatty acid desaturase domain-containing protein</fullName>
    </recommendedName>
</protein>
<dbReference type="EnsemblPlants" id="TraesCS2D02G194000.1">
    <property type="protein sequence ID" value="TraesCS2D02G194000.1"/>
    <property type="gene ID" value="TraesCS2D02G194000"/>
</dbReference>
<evidence type="ECO:0000256" key="1">
    <source>
        <dbReference type="ARBA" id="ARBA00009295"/>
    </source>
</evidence>
<reference evidence="4" key="1">
    <citation type="submission" date="2018-08" db="EMBL/GenBank/DDBJ databases">
        <authorList>
            <person name="Rossello M."/>
        </authorList>
    </citation>
    <scope>NUCLEOTIDE SEQUENCE [LARGE SCALE GENOMIC DNA]</scope>
    <source>
        <strain evidence="4">cv. Chinese Spring</strain>
    </source>
</reference>
<sequence>MFTEPRRCSGRYRAPATSRCNLRRALASPLPGCCVHHNHHASAGPSPIQTISTLLSPGPRRRLHTLYARPPRRGRMATASGLSAPLQLLSLRRAPAKNLSPRRAAAGALSGSLIVKRFSLCNGRSHHQFLPLKQRGRLQAAVLPVTPPLLDDEEKRKQMSEDYGFNQIGEQLPDNITLKDVMDTLPKEVFEIDDVKAWASVLISVTSYAFGLFLISKAPWYLLPVAWAWAGTAVTGFFVIGHDCAHKSFSRNKLVEDIVGTLAFLPLIYPYEPWRFKHDRHHAKTNMLVEDTAWQPVWQNEIESSSFLRKAIIFGYGPIRPWMSIAHWLMWHFDLKKFRPNELPRVKISLACVFAFMAIGWPLIILQSGIAGWFKFWFMPWMVYHFWMSTFTMVHHTAPHIPFKSSKEWNAAQAQLNGTVHCSYPRWIEILCHDINVHVPHHISPRIPSYNLRAAHDSIKQNWGKYINEASWNWRLMKTILTTCHVYDKERYYVSFDELVPEESQPIRFLKKFMPDYA</sequence>
<keyword evidence="5" id="KW-1185">Reference proteome</keyword>
<keyword evidence="2" id="KW-0472">Membrane</keyword>
<dbReference type="InterPro" id="IPR012171">
    <property type="entry name" value="Fatty_acid_desaturase"/>
</dbReference>
<organism evidence="4">
    <name type="scientific">Triticum aestivum</name>
    <name type="common">Wheat</name>
    <dbReference type="NCBI Taxonomy" id="4565"/>
    <lineage>
        <taxon>Eukaryota</taxon>
        <taxon>Viridiplantae</taxon>
        <taxon>Streptophyta</taxon>
        <taxon>Embryophyta</taxon>
        <taxon>Tracheophyta</taxon>
        <taxon>Spermatophyta</taxon>
        <taxon>Magnoliopsida</taxon>
        <taxon>Liliopsida</taxon>
        <taxon>Poales</taxon>
        <taxon>Poaceae</taxon>
        <taxon>BOP clade</taxon>
        <taxon>Pooideae</taxon>
        <taxon>Triticodae</taxon>
        <taxon>Triticeae</taxon>
        <taxon>Triticinae</taxon>
        <taxon>Triticum</taxon>
    </lineage>
</organism>
<evidence type="ECO:0000256" key="2">
    <source>
        <dbReference type="SAM" id="Phobius"/>
    </source>
</evidence>
<dbReference type="InterPro" id="IPR005804">
    <property type="entry name" value="FA_desaturase_dom"/>
</dbReference>